<dbReference type="PANTHER" id="PTHR30363:SF44">
    <property type="entry name" value="AGA OPERON TRANSCRIPTIONAL REPRESSOR-RELATED"/>
    <property type="match status" value="1"/>
</dbReference>
<dbReference type="InterPro" id="IPR047779">
    <property type="entry name" value="AgaR-like"/>
</dbReference>
<protein>
    <submittedName>
        <fullName evidence="4">DeoR/GlpR transcriptional regulator</fullName>
    </submittedName>
</protein>
<dbReference type="InterPro" id="IPR036390">
    <property type="entry name" value="WH_DNA-bd_sf"/>
</dbReference>
<proteinExistence type="predicted"/>
<dbReference type="PANTHER" id="PTHR30363">
    <property type="entry name" value="HTH-TYPE TRANSCRIPTIONAL REGULATOR SRLR-RELATED"/>
    <property type="match status" value="1"/>
</dbReference>
<comment type="caution">
    <text evidence="4">The sequence shown here is derived from an EMBL/GenBank/DDBJ whole genome shotgun (WGS) entry which is preliminary data.</text>
</comment>
<reference evidence="4 5" key="1">
    <citation type="submission" date="2018-03" db="EMBL/GenBank/DDBJ databases">
        <title>Whole genome sequencing of Histamine producing bacteria.</title>
        <authorList>
            <person name="Butler K."/>
        </authorList>
    </citation>
    <scope>NUCLEOTIDE SEQUENCE [LARGE SCALE GENOMIC DNA]</scope>
    <source>
        <strain evidence="4 5">BT-6</strain>
    </source>
</reference>
<sequence>MTSTERRQKIMLAIREHGSGKVDDFASEFNVSTVTIRHDLNLLEKQGCIFRCYGGATLNPHFAFELPLYHKRQVNRSIKDLIASTAANLIHDGDTVILDSGSTIARMTAYLANKKQLVVMTNSLNTAYQLSGYENIDLHVVGGQLRRTSCSLIGHQGEDQILGHRFDKLFLGVDGFDLTAGITTPDANEACINRAMCSVANEIIAVADSSKFGRKSFCMIRESHQINTLITDSNISHHYHDKLLSLGVEVIIADNKQH</sequence>
<dbReference type="SUPFAM" id="SSF100950">
    <property type="entry name" value="NagB/RpiA/CoA transferase-like"/>
    <property type="match status" value="1"/>
</dbReference>
<keyword evidence="2" id="KW-0804">Transcription</keyword>
<dbReference type="PROSITE" id="PS51000">
    <property type="entry name" value="HTH_DEOR_2"/>
    <property type="match status" value="1"/>
</dbReference>
<evidence type="ECO:0000256" key="2">
    <source>
        <dbReference type="ARBA" id="ARBA00023163"/>
    </source>
</evidence>
<accession>A0ABD6X9T2</accession>
<dbReference type="SUPFAM" id="SSF46785">
    <property type="entry name" value="Winged helix' DNA-binding domain"/>
    <property type="match status" value="1"/>
</dbReference>
<dbReference type="PRINTS" id="PR00037">
    <property type="entry name" value="HTHLACR"/>
</dbReference>
<feature type="domain" description="HTH deoR-type" evidence="3">
    <location>
        <begin position="3"/>
        <end position="58"/>
    </location>
</feature>
<evidence type="ECO:0000259" key="3">
    <source>
        <dbReference type="PROSITE" id="PS51000"/>
    </source>
</evidence>
<dbReference type="EMBL" id="PYMM01000001">
    <property type="protein sequence ID" value="PSU18682.1"/>
    <property type="molecule type" value="Genomic_DNA"/>
</dbReference>
<dbReference type="InterPro" id="IPR037171">
    <property type="entry name" value="NagB/RpiA_transferase-like"/>
</dbReference>
<dbReference type="SMART" id="SM01134">
    <property type="entry name" value="DeoRC"/>
    <property type="match status" value="1"/>
</dbReference>
<name>A0ABD6X9T2_PHODM</name>
<dbReference type="SMART" id="SM00420">
    <property type="entry name" value="HTH_DEOR"/>
    <property type="match status" value="1"/>
</dbReference>
<dbReference type="InterPro" id="IPR050313">
    <property type="entry name" value="Carb_Metab_HTH_regulators"/>
</dbReference>
<dbReference type="InterPro" id="IPR001034">
    <property type="entry name" value="DeoR_HTH"/>
</dbReference>
<dbReference type="Gene3D" id="1.10.10.10">
    <property type="entry name" value="Winged helix-like DNA-binding domain superfamily/Winged helix DNA-binding domain"/>
    <property type="match status" value="1"/>
</dbReference>
<dbReference type="InterPro" id="IPR036388">
    <property type="entry name" value="WH-like_DNA-bd_sf"/>
</dbReference>
<dbReference type="Gene3D" id="3.40.50.1360">
    <property type="match status" value="1"/>
</dbReference>
<evidence type="ECO:0000256" key="1">
    <source>
        <dbReference type="ARBA" id="ARBA00023015"/>
    </source>
</evidence>
<evidence type="ECO:0000313" key="5">
    <source>
        <dbReference type="Proteomes" id="UP000241404"/>
    </source>
</evidence>
<dbReference type="Pfam" id="PF08220">
    <property type="entry name" value="HTH_DeoR"/>
    <property type="match status" value="1"/>
</dbReference>
<keyword evidence="1" id="KW-0805">Transcription regulation</keyword>
<dbReference type="Proteomes" id="UP000241404">
    <property type="component" value="Unassembled WGS sequence"/>
</dbReference>
<dbReference type="RefSeq" id="WP_065171176.1">
    <property type="nucleotide sequence ID" value="NZ_CP074085.1"/>
</dbReference>
<organism evidence="4 5">
    <name type="scientific">Photobacterium damselae</name>
    <dbReference type="NCBI Taxonomy" id="38293"/>
    <lineage>
        <taxon>Bacteria</taxon>
        <taxon>Pseudomonadati</taxon>
        <taxon>Pseudomonadota</taxon>
        <taxon>Gammaproteobacteria</taxon>
        <taxon>Vibrionales</taxon>
        <taxon>Vibrionaceae</taxon>
        <taxon>Photobacterium</taxon>
    </lineage>
</organism>
<dbReference type="Pfam" id="PF00455">
    <property type="entry name" value="DeoRC"/>
    <property type="match status" value="1"/>
</dbReference>
<dbReference type="AlphaFoldDB" id="A0ABD6X9T2"/>
<dbReference type="InterPro" id="IPR014036">
    <property type="entry name" value="DeoR-like_C"/>
</dbReference>
<gene>
    <name evidence="4" type="ORF">CTM90_01470</name>
</gene>
<evidence type="ECO:0000313" key="4">
    <source>
        <dbReference type="EMBL" id="PSU18682.1"/>
    </source>
</evidence>
<dbReference type="NCBIfam" id="NF040755">
    <property type="entry name" value="AgaR"/>
    <property type="match status" value="1"/>
</dbReference>